<dbReference type="Gene3D" id="4.10.280.10">
    <property type="entry name" value="Helix-loop-helix DNA-binding domain"/>
    <property type="match status" value="1"/>
</dbReference>
<evidence type="ECO:0000313" key="9">
    <source>
        <dbReference type="Proteomes" id="UP001152607"/>
    </source>
</evidence>
<keyword evidence="9" id="KW-1185">Reference proteome</keyword>
<dbReference type="InterPro" id="IPR011598">
    <property type="entry name" value="bHLH_dom"/>
</dbReference>
<gene>
    <name evidence="8" type="ORF">PDIGIT_LOCUS1025</name>
</gene>
<dbReference type="SUPFAM" id="SSF47459">
    <property type="entry name" value="HLH, helix-loop-helix DNA-binding domain"/>
    <property type="match status" value="1"/>
</dbReference>
<dbReference type="AlphaFoldDB" id="A0A9W4U2I4"/>
<dbReference type="SMART" id="SM00353">
    <property type="entry name" value="HLH"/>
    <property type="match status" value="1"/>
</dbReference>
<feature type="compositionally biased region" description="Basic residues" evidence="6">
    <location>
        <begin position="319"/>
        <end position="335"/>
    </location>
</feature>
<dbReference type="OrthoDB" id="5778525at2759"/>
<keyword evidence="2" id="KW-0805">Transcription regulation</keyword>
<feature type="compositionally biased region" description="Basic and acidic residues" evidence="6">
    <location>
        <begin position="365"/>
        <end position="379"/>
    </location>
</feature>
<dbReference type="InterPro" id="IPR036638">
    <property type="entry name" value="HLH_DNA-bd_sf"/>
</dbReference>
<dbReference type="PANTHER" id="PTHR15741:SF27">
    <property type="entry name" value="TRANSCRIPTION FACTOR AP-4"/>
    <property type="match status" value="1"/>
</dbReference>
<dbReference type="GO" id="GO:0046983">
    <property type="term" value="F:protein dimerization activity"/>
    <property type="evidence" value="ECO:0007669"/>
    <property type="project" value="InterPro"/>
</dbReference>
<dbReference type="GO" id="GO:0000978">
    <property type="term" value="F:RNA polymerase II cis-regulatory region sequence-specific DNA binding"/>
    <property type="evidence" value="ECO:0007669"/>
    <property type="project" value="TreeGrafter"/>
</dbReference>
<accession>A0A9W4U2I4</accession>
<name>A0A9W4U2I4_9PLEO</name>
<evidence type="ECO:0000256" key="2">
    <source>
        <dbReference type="ARBA" id="ARBA00023015"/>
    </source>
</evidence>
<keyword evidence="4" id="KW-0804">Transcription</keyword>
<dbReference type="Pfam" id="PF00010">
    <property type="entry name" value="HLH"/>
    <property type="match status" value="1"/>
</dbReference>
<comment type="caution">
    <text evidence="8">The sequence shown here is derived from an EMBL/GenBank/DDBJ whole genome shotgun (WGS) entry which is preliminary data.</text>
</comment>
<comment type="subcellular location">
    <subcellularLocation>
        <location evidence="1">Nucleus</location>
    </subcellularLocation>
</comment>
<dbReference type="InterPro" id="IPR052207">
    <property type="entry name" value="Max-like/E-box_TFs"/>
</dbReference>
<proteinExistence type="predicted"/>
<dbReference type="CDD" id="cd11404">
    <property type="entry name" value="bHLHzip_Mlx_like"/>
    <property type="match status" value="1"/>
</dbReference>
<dbReference type="EMBL" id="CAOQHR010000001">
    <property type="protein sequence ID" value="CAI6252458.1"/>
    <property type="molecule type" value="Genomic_DNA"/>
</dbReference>
<evidence type="ECO:0000256" key="1">
    <source>
        <dbReference type="ARBA" id="ARBA00004123"/>
    </source>
</evidence>
<keyword evidence="3" id="KW-0238">DNA-binding</keyword>
<organism evidence="8 9">
    <name type="scientific">Periconia digitata</name>
    <dbReference type="NCBI Taxonomy" id="1303443"/>
    <lineage>
        <taxon>Eukaryota</taxon>
        <taxon>Fungi</taxon>
        <taxon>Dikarya</taxon>
        <taxon>Ascomycota</taxon>
        <taxon>Pezizomycotina</taxon>
        <taxon>Dothideomycetes</taxon>
        <taxon>Pleosporomycetidae</taxon>
        <taxon>Pleosporales</taxon>
        <taxon>Massarineae</taxon>
        <taxon>Periconiaceae</taxon>
        <taxon>Periconia</taxon>
    </lineage>
</organism>
<dbReference type="PROSITE" id="PS50888">
    <property type="entry name" value="BHLH"/>
    <property type="match status" value="1"/>
</dbReference>
<evidence type="ECO:0000259" key="7">
    <source>
        <dbReference type="PROSITE" id="PS50888"/>
    </source>
</evidence>
<dbReference type="PANTHER" id="PTHR15741">
    <property type="entry name" value="BASIC HELIX-LOOP-HELIX ZIP TRANSCRIPTION FACTOR"/>
    <property type="match status" value="1"/>
</dbReference>
<feature type="domain" description="BHLH" evidence="7">
    <location>
        <begin position="374"/>
        <end position="425"/>
    </location>
</feature>
<evidence type="ECO:0000313" key="8">
    <source>
        <dbReference type="EMBL" id="CAI6252458.1"/>
    </source>
</evidence>
<evidence type="ECO:0000256" key="6">
    <source>
        <dbReference type="SAM" id="MobiDB-lite"/>
    </source>
</evidence>
<protein>
    <recommendedName>
        <fullName evidence="7">BHLH domain-containing protein</fullName>
    </recommendedName>
</protein>
<dbReference type="GO" id="GO:0005634">
    <property type="term" value="C:nucleus"/>
    <property type="evidence" value="ECO:0007669"/>
    <property type="project" value="UniProtKB-SubCell"/>
</dbReference>
<reference evidence="8" key="1">
    <citation type="submission" date="2023-01" db="EMBL/GenBank/DDBJ databases">
        <authorList>
            <person name="Van Ghelder C."/>
            <person name="Rancurel C."/>
        </authorList>
    </citation>
    <scope>NUCLEOTIDE SEQUENCE</scope>
    <source>
        <strain evidence="8">CNCM I-4278</strain>
    </source>
</reference>
<evidence type="ECO:0000256" key="4">
    <source>
        <dbReference type="ARBA" id="ARBA00023163"/>
    </source>
</evidence>
<sequence length="443" mass="48592">MDDKDPPPFGYTFSGDFFSGSPSNAVDNQTSLLSDTESQSLTDFFNNTGYFDPYMPFPETKNVQDDMAWGFVPPASIHAVSTTIPDQSQLHHPFANDRFTIPQHTNHGPLFNTTDDLRAASTLYNHAQMPQAPQAAQRSHSFHALPNANQAPLNNHMNGYSSGTFNGLPMVPTPHGMVNEQIAALLPRHDANGSVDAQLVAEFATSPAHERHEAELREHGIIRQPLKRTYTYGTDSSFNEAGFQVSSKEETEEHVTSRLIAELQHAQPLARPVIVSASGPNLKSPVAFKNPQGDMPSEEDGHSEDITSGGEEGEEKAAKMKRKGKTAVKNSKRKAAPATGGKNRKASVDDRVSKKKRGSVAAQKLQRENLSEEQKRSNHILSEQKRRNLIKRGFDDLAELVPEIRTGGLSKSGVLTEAANFLEFLITSNKQLEELVGDDDDDG</sequence>
<dbReference type="Proteomes" id="UP001152607">
    <property type="component" value="Unassembled WGS sequence"/>
</dbReference>
<feature type="region of interest" description="Disordered" evidence="6">
    <location>
        <begin position="276"/>
        <end position="379"/>
    </location>
</feature>
<dbReference type="GO" id="GO:0000981">
    <property type="term" value="F:DNA-binding transcription factor activity, RNA polymerase II-specific"/>
    <property type="evidence" value="ECO:0007669"/>
    <property type="project" value="TreeGrafter"/>
</dbReference>
<evidence type="ECO:0000256" key="5">
    <source>
        <dbReference type="ARBA" id="ARBA00023242"/>
    </source>
</evidence>
<evidence type="ECO:0000256" key="3">
    <source>
        <dbReference type="ARBA" id="ARBA00023125"/>
    </source>
</evidence>
<keyword evidence="5" id="KW-0539">Nucleus</keyword>